<evidence type="ECO:0000256" key="3">
    <source>
        <dbReference type="ARBA" id="ARBA00023125"/>
    </source>
</evidence>
<feature type="active site" description="O-(5'-phospho-DNA)-serine intermediate" evidence="5 6">
    <location>
        <position position="11"/>
    </location>
</feature>
<dbReference type="PANTHER" id="PTHR30461">
    <property type="entry name" value="DNA-INVERTASE FROM LAMBDOID PROPHAGE"/>
    <property type="match status" value="1"/>
</dbReference>
<evidence type="ECO:0000256" key="1">
    <source>
        <dbReference type="ARBA" id="ARBA00009913"/>
    </source>
</evidence>
<dbReference type="RefSeq" id="WP_316909883.1">
    <property type="nucleotide sequence ID" value="NZ_JAPTGD010000001.1"/>
</dbReference>
<dbReference type="CDD" id="cd03768">
    <property type="entry name" value="SR_ResInv"/>
    <property type="match status" value="1"/>
</dbReference>
<gene>
    <name evidence="8" type="ORF">O0Q50_03210</name>
</gene>
<evidence type="ECO:0000313" key="9">
    <source>
        <dbReference type="Proteomes" id="UP001269400"/>
    </source>
</evidence>
<accession>A0AAX6N2K0</accession>
<evidence type="ECO:0000256" key="4">
    <source>
        <dbReference type="ARBA" id="ARBA00023172"/>
    </source>
</evidence>
<reference evidence="8" key="1">
    <citation type="journal article" date="2022" name="J Environ Chem Eng">
        <title>Biodegradation of petroleum oil using a constructed nonpathogenic and heavy metal-tolerant bacterial consortium isolated from marine sponges.</title>
        <authorList>
            <person name="Dechsakulwatana C."/>
            <person name="Rungsihiranrut A."/>
            <person name="Muangchinda C."/>
            <person name="Ningthoujam R."/>
            <person name="Klankeo P."/>
            <person name="Pinyakong O."/>
        </authorList>
    </citation>
    <scope>NUCLEOTIDE SEQUENCE</scope>
    <source>
        <strain evidence="8">TL01-2</strain>
    </source>
</reference>
<dbReference type="PANTHER" id="PTHR30461:SF26">
    <property type="entry name" value="RESOLVASE HOMOLOG YNEB"/>
    <property type="match status" value="1"/>
</dbReference>
<dbReference type="AlphaFoldDB" id="A0AAX6N2K0"/>
<dbReference type="GO" id="GO:0000150">
    <property type="term" value="F:DNA strand exchange activity"/>
    <property type="evidence" value="ECO:0007669"/>
    <property type="project" value="InterPro"/>
</dbReference>
<protein>
    <submittedName>
        <fullName evidence="8">Recombinase family protein</fullName>
    </submittedName>
</protein>
<evidence type="ECO:0000259" key="7">
    <source>
        <dbReference type="PROSITE" id="PS51736"/>
    </source>
</evidence>
<dbReference type="GO" id="GO:0015074">
    <property type="term" value="P:DNA integration"/>
    <property type="evidence" value="ECO:0007669"/>
    <property type="project" value="UniProtKB-KW"/>
</dbReference>
<dbReference type="InterPro" id="IPR036162">
    <property type="entry name" value="Resolvase-like_N_sf"/>
</dbReference>
<dbReference type="InterPro" id="IPR050639">
    <property type="entry name" value="SSR_resolvase"/>
</dbReference>
<comment type="similarity">
    <text evidence="1">Belongs to the site-specific recombinase resolvase family.</text>
</comment>
<organism evidence="8 9">
    <name type="scientific">Priestia aryabhattai</name>
    <name type="common">Bacillus aryabhattai</name>
    <dbReference type="NCBI Taxonomy" id="412384"/>
    <lineage>
        <taxon>Bacteria</taxon>
        <taxon>Bacillati</taxon>
        <taxon>Bacillota</taxon>
        <taxon>Bacilli</taxon>
        <taxon>Bacillales</taxon>
        <taxon>Bacillaceae</taxon>
        <taxon>Priestia</taxon>
    </lineage>
</organism>
<dbReference type="Pfam" id="PF00239">
    <property type="entry name" value="Resolvase"/>
    <property type="match status" value="1"/>
</dbReference>
<dbReference type="EMBL" id="JAPTGD010000001">
    <property type="protein sequence ID" value="MDU9690163.1"/>
    <property type="molecule type" value="Genomic_DNA"/>
</dbReference>
<dbReference type="Proteomes" id="UP001269400">
    <property type="component" value="Unassembled WGS sequence"/>
</dbReference>
<evidence type="ECO:0000313" key="8">
    <source>
        <dbReference type="EMBL" id="MDU9690163.1"/>
    </source>
</evidence>
<dbReference type="Gene3D" id="3.40.50.1390">
    <property type="entry name" value="Resolvase, N-terminal catalytic domain"/>
    <property type="match status" value="1"/>
</dbReference>
<dbReference type="SUPFAM" id="SSF53041">
    <property type="entry name" value="Resolvase-like"/>
    <property type="match status" value="1"/>
</dbReference>
<dbReference type="GO" id="GO:0003677">
    <property type="term" value="F:DNA binding"/>
    <property type="evidence" value="ECO:0007669"/>
    <property type="project" value="UniProtKB-KW"/>
</dbReference>
<name>A0AAX6N2K0_PRIAR</name>
<evidence type="ECO:0000256" key="6">
    <source>
        <dbReference type="PROSITE-ProRule" id="PRU10137"/>
    </source>
</evidence>
<dbReference type="InterPro" id="IPR006119">
    <property type="entry name" value="Resolv_N"/>
</dbReference>
<dbReference type="SMART" id="SM00857">
    <property type="entry name" value="Resolvase"/>
    <property type="match status" value="1"/>
</dbReference>
<reference evidence="8" key="2">
    <citation type="submission" date="2022-12" db="EMBL/GenBank/DDBJ databases">
        <authorList>
            <person name="Dechsakulwatana C."/>
            <person name="Rungsihiranrut A."/>
            <person name="Muangchinda C."/>
            <person name="Ningthoujam R."/>
            <person name="Klankeo P."/>
            <person name="Pinyakong O."/>
        </authorList>
    </citation>
    <scope>NUCLEOTIDE SEQUENCE</scope>
    <source>
        <strain evidence="8">TL01-2</strain>
    </source>
</reference>
<dbReference type="InterPro" id="IPR006118">
    <property type="entry name" value="Recombinase_CS"/>
</dbReference>
<sequence>MGINFGYIRVSTNEQNLDRQLEAIKPYLTDEKYLYSDKASGKDMERDGFQNMLKAMREGDTLYIKSIDRLGRNKAQIKKYLEQFKKEGIRIKIIDLPTTMQEVPEGQEWVIDMINNIIIEVYTSMAEQERATILQRQREGIAVAKAKGKHLGRPIITFPKEWDRLYKEWKSGTITAVAFMKEIGMKKATFYNKVKAYEARKEL</sequence>
<feature type="domain" description="Resolvase/invertase-type recombinase catalytic" evidence="7">
    <location>
        <begin position="3"/>
        <end position="148"/>
    </location>
</feature>
<keyword evidence="2" id="KW-0229">DNA integration</keyword>
<dbReference type="PROSITE" id="PS51736">
    <property type="entry name" value="RECOMBINASES_3"/>
    <property type="match status" value="1"/>
</dbReference>
<keyword evidence="4" id="KW-0233">DNA recombination</keyword>
<proteinExistence type="inferred from homology"/>
<evidence type="ECO:0000256" key="2">
    <source>
        <dbReference type="ARBA" id="ARBA00022908"/>
    </source>
</evidence>
<keyword evidence="3" id="KW-0238">DNA-binding</keyword>
<comment type="caution">
    <text evidence="8">The sequence shown here is derived from an EMBL/GenBank/DDBJ whole genome shotgun (WGS) entry which is preliminary data.</text>
</comment>
<dbReference type="PROSITE" id="PS00397">
    <property type="entry name" value="RECOMBINASES_1"/>
    <property type="match status" value="1"/>
</dbReference>
<evidence type="ECO:0000256" key="5">
    <source>
        <dbReference type="PIRSR" id="PIRSR606118-50"/>
    </source>
</evidence>